<feature type="transmembrane region" description="Helical" evidence="5">
    <location>
        <begin position="339"/>
        <end position="361"/>
    </location>
</feature>
<evidence type="ECO:0000256" key="4">
    <source>
        <dbReference type="ARBA" id="ARBA00022801"/>
    </source>
</evidence>
<comment type="similarity">
    <text evidence="2">Belongs to the peptidase S33 family.</text>
</comment>
<dbReference type="InterPro" id="IPR011701">
    <property type="entry name" value="MFS"/>
</dbReference>
<dbReference type="SUPFAM" id="SSF103473">
    <property type="entry name" value="MFS general substrate transporter"/>
    <property type="match status" value="1"/>
</dbReference>
<dbReference type="GO" id="GO:0022857">
    <property type="term" value="F:transmembrane transporter activity"/>
    <property type="evidence" value="ECO:0007669"/>
    <property type="project" value="InterPro"/>
</dbReference>
<dbReference type="Proteomes" id="UP001174909">
    <property type="component" value="Unassembled WGS sequence"/>
</dbReference>
<reference evidence="7" key="1">
    <citation type="submission" date="2023-03" db="EMBL/GenBank/DDBJ databases">
        <authorList>
            <person name="Steffen K."/>
            <person name="Cardenas P."/>
        </authorList>
    </citation>
    <scope>NUCLEOTIDE SEQUENCE</scope>
</reference>
<evidence type="ECO:0000256" key="2">
    <source>
        <dbReference type="ARBA" id="ARBA00010088"/>
    </source>
</evidence>
<dbReference type="Pfam" id="PF06441">
    <property type="entry name" value="EHN"/>
    <property type="match status" value="1"/>
</dbReference>
<evidence type="ECO:0000313" key="8">
    <source>
        <dbReference type="Proteomes" id="UP001174909"/>
    </source>
</evidence>
<feature type="transmembrane region" description="Helical" evidence="5">
    <location>
        <begin position="120"/>
        <end position="141"/>
    </location>
</feature>
<feature type="domain" description="Major facilitator superfamily (MFS) profile" evidence="6">
    <location>
        <begin position="1"/>
        <end position="392"/>
    </location>
</feature>
<keyword evidence="5" id="KW-1133">Transmembrane helix</keyword>
<feature type="transmembrane region" description="Helical" evidence="5">
    <location>
        <begin position="279"/>
        <end position="300"/>
    </location>
</feature>
<dbReference type="PROSITE" id="PS50850">
    <property type="entry name" value="MFS"/>
    <property type="match status" value="1"/>
</dbReference>
<comment type="caution">
    <text evidence="7">The sequence shown here is derived from an EMBL/GenBank/DDBJ whole genome shotgun (WGS) entry which is preliminary data.</text>
</comment>
<gene>
    <name evidence="7" type="ORF">GBAR_LOCUS17040</name>
</gene>
<feature type="transmembrane region" description="Helical" evidence="5">
    <location>
        <begin position="64"/>
        <end position="86"/>
    </location>
</feature>
<dbReference type="InterPro" id="IPR036259">
    <property type="entry name" value="MFS_trans_sf"/>
</dbReference>
<dbReference type="PANTHER" id="PTHR21661:SF35">
    <property type="entry name" value="EPOXIDE HYDROLASE"/>
    <property type="match status" value="1"/>
</dbReference>
<evidence type="ECO:0000256" key="5">
    <source>
        <dbReference type="SAM" id="Phobius"/>
    </source>
</evidence>
<feature type="transmembrane region" description="Helical" evidence="5">
    <location>
        <begin position="197"/>
        <end position="215"/>
    </location>
</feature>
<organism evidence="7 8">
    <name type="scientific">Geodia barretti</name>
    <name type="common">Barrett's horny sponge</name>
    <dbReference type="NCBI Taxonomy" id="519541"/>
    <lineage>
        <taxon>Eukaryota</taxon>
        <taxon>Metazoa</taxon>
        <taxon>Porifera</taxon>
        <taxon>Demospongiae</taxon>
        <taxon>Heteroscleromorpha</taxon>
        <taxon>Tetractinellida</taxon>
        <taxon>Astrophorina</taxon>
        <taxon>Geodiidae</taxon>
        <taxon>Geodia</taxon>
    </lineage>
</organism>
<accession>A0AA35SJ20</accession>
<dbReference type="CDD" id="cd06174">
    <property type="entry name" value="MFS"/>
    <property type="match status" value="1"/>
</dbReference>
<dbReference type="InterPro" id="IPR010497">
    <property type="entry name" value="Epoxide_hydro_N"/>
</dbReference>
<comment type="subcellular location">
    <subcellularLocation>
        <location evidence="1">Membrane</location>
        <topology evidence="1">Multi-pass membrane protein</topology>
    </subcellularLocation>
</comment>
<dbReference type="PANTHER" id="PTHR21661">
    <property type="entry name" value="EPOXIDE HYDROLASE 1-RELATED"/>
    <property type="match status" value="1"/>
</dbReference>
<protein>
    <submittedName>
        <fullName evidence="7">Epoxide hydrolase</fullName>
    </submittedName>
</protein>
<feature type="transmembrane region" description="Helical" evidence="5">
    <location>
        <begin position="147"/>
        <end position="170"/>
    </location>
</feature>
<keyword evidence="3" id="KW-0058">Aromatic hydrocarbons catabolism</keyword>
<evidence type="ECO:0000259" key="6">
    <source>
        <dbReference type="PROSITE" id="PS50850"/>
    </source>
</evidence>
<sequence length="712" mass="77981">MTLAAHLAAGLNLFALSPLLPLAIEEYGISHWAAGMLVSLPMLVAAGIGIPGGILIARIGVKRAYMWAWVAMALLALAPVVPNFWVLLALRLAYGVGLAFVVVATGPLVMQWFKPKEMLVINSLNTAILSAGVAVSLAGAVPLADLLGWKMTLTVFSSVGIIGTVLWPLAPKDGQNGTDQAKGISIREVLRVLRGRAVVLLVAADAGIFIQYTALTTWLPTFYGEERGISPQEAGFITSILPFIGIFAVLAGGAVPLLFESYRSAFQRFGGLGDFLFSYRGVMAFSGVLAIVGGLGTFLLGNLLGIYVSVVVLGIGSWFYVPALLTIPMRLEGATPERVAAVWGSYMTFSGLGMFIFPILVDVTMAVEPFKIDIPDSVLDDLKARLERTRWPDELPGVGWEYGSNMDYIKELVEYWKNDFNWRKQEELINSFSHFKAPVDGRQVHFIHEKGKGPNPLPLIITHGWPGTFFEMHKVIPLLSDPAAHGGDPADAFDVVAPSMPGYGFSDAAQERGLDVLAVGDVMAKLMHEQLGYDRFGAQGGDWGASVTARLGHSHSDHCIGIHTTSVTRPTPYMGPDAGLRPQRLPGRIVRLDRRKYRTWSDCHGDVESKFTKDELLTTVTIYWVTQSINSSTRLYYETLRKPWDFSQGERINVPVGVAVFPAEISRAPREWAERSYNVQQWTVMPSGGHFAALEEPELLVEDVRNHFRSLR</sequence>
<dbReference type="Gene3D" id="3.40.50.1820">
    <property type="entry name" value="alpha/beta hydrolase"/>
    <property type="match status" value="2"/>
</dbReference>
<dbReference type="AlphaFoldDB" id="A0AA35SJ20"/>
<feature type="transmembrane region" description="Helical" evidence="5">
    <location>
        <begin position="31"/>
        <end position="57"/>
    </location>
</feature>
<dbReference type="PRINTS" id="PR00412">
    <property type="entry name" value="EPOXHYDRLASE"/>
</dbReference>
<keyword evidence="8" id="KW-1185">Reference proteome</keyword>
<dbReference type="InterPro" id="IPR029058">
    <property type="entry name" value="AB_hydrolase_fold"/>
</dbReference>
<proteinExistence type="inferred from homology"/>
<dbReference type="Gene3D" id="1.20.1250.20">
    <property type="entry name" value="MFS general substrate transporter like domains"/>
    <property type="match status" value="1"/>
</dbReference>
<evidence type="ECO:0000313" key="7">
    <source>
        <dbReference type="EMBL" id="CAI8030078.1"/>
    </source>
</evidence>
<dbReference type="InterPro" id="IPR000639">
    <property type="entry name" value="Epox_hydrolase-like"/>
</dbReference>
<dbReference type="InterPro" id="IPR020846">
    <property type="entry name" value="MFS_dom"/>
</dbReference>
<keyword evidence="5" id="KW-0472">Membrane</keyword>
<dbReference type="Pfam" id="PF07690">
    <property type="entry name" value="MFS_1"/>
    <property type="match status" value="1"/>
</dbReference>
<feature type="transmembrane region" description="Helical" evidence="5">
    <location>
        <begin position="306"/>
        <end position="327"/>
    </location>
</feature>
<name>A0AA35SJ20_GEOBA</name>
<keyword evidence="5" id="KW-0812">Transmembrane</keyword>
<evidence type="ECO:0000256" key="3">
    <source>
        <dbReference type="ARBA" id="ARBA00022797"/>
    </source>
</evidence>
<dbReference type="GO" id="GO:0097176">
    <property type="term" value="P:epoxide metabolic process"/>
    <property type="evidence" value="ECO:0007669"/>
    <property type="project" value="TreeGrafter"/>
</dbReference>
<dbReference type="GO" id="GO:0004301">
    <property type="term" value="F:epoxide hydrolase activity"/>
    <property type="evidence" value="ECO:0007669"/>
    <property type="project" value="TreeGrafter"/>
</dbReference>
<keyword evidence="4 7" id="KW-0378">Hydrolase</keyword>
<feature type="transmembrane region" description="Helical" evidence="5">
    <location>
        <begin position="235"/>
        <end position="259"/>
    </location>
</feature>
<dbReference type="EMBL" id="CASHTH010002456">
    <property type="protein sequence ID" value="CAI8030078.1"/>
    <property type="molecule type" value="Genomic_DNA"/>
</dbReference>
<dbReference type="SUPFAM" id="SSF53474">
    <property type="entry name" value="alpha/beta-Hydrolases"/>
    <property type="match status" value="1"/>
</dbReference>
<feature type="transmembrane region" description="Helical" evidence="5">
    <location>
        <begin position="92"/>
        <end position="113"/>
    </location>
</feature>
<evidence type="ECO:0000256" key="1">
    <source>
        <dbReference type="ARBA" id="ARBA00004141"/>
    </source>
</evidence>
<dbReference type="GO" id="GO:0016020">
    <property type="term" value="C:membrane"/>
    <property type="evidence" value="ECO:0007669"/>
    <property type="project" value="UniProtKB-SubCell"/>
</dbReference>